<organism evidence="8 9">
    <name type="scientific">Acorus calamus</name>
    <name type="common">Sweet flag</name>
    <dbReference type="NCBI Taxonomy" id="4465"/>
    <lineage>
        <taxon>Eukaryota</taxon>
        <taxon>Viridiplantae</taxon>
        <taxon>Streptophyta</taxon>
        <taxon>Embryophyta</taxon>
        <taxon>Tracheophyta</taxon>
        <taxon>Spermatophyta</taxon>
        <taxon>Magnoliopsida</taxon>
        <taxon>Liliopsida</taxon>
        <taxon>Acoraceae</taxon>
        <taxon>Acorus</taxon>
    </lineage>
</organism>
<dbReference type="PANTHER" id="PTHR47926">
    <property type="entry name" value="PENTATRICOPEPTIDE REPEAT-CONTAINING PROTEIN"/>
    <property type="match status" value="1"/>
</dbReference>
<dbReference type="Gene3D" id="1.25.40.10">
    <property type="entry name" value="Tetratricopeptide repeat domain"/>
    <property type="match status" value="2"/>
</dbReference>
<dbReference type="FunFam" id="1.25.40.10:FF:000503">
    <property type="entry name" value="Pentatricopeptide repeat-containing protein, mitochondrial"/>
    <property type="match status" value="1"/>
</dbReference>
<dbReference type="Proteomes" id="UP001180020">
    <property type="component" value="Unassembled WGS sequence"/>
</dbReference>
<evidence type="ECO:0000259" key="7">
    <source>
        <dbReference type="Pfam" id="PF14432"/>
    </source>
</evidence>
<dbReference type="GO" id="GO:0003723">
    <property type="term" value="F:RNA binding"/>
    <property type="evidence" value="ECO:0007669"/>
    <property type="project" value="InterPro"/>
</dbReference>
<feature type="domain" description="DYW" evidence="7">
    <location>
        <begin position="474"/>
        <end position="527"/>
    </location>
</feature>
<evidence type="ECO:0000256" key="4">
    <source>
        <dbReference type="ARBA" id="ARBA00023128"/>
    </source>
</evidence>
<dbReference type="GO" id="GO:0008270">
    <property type="term" value="F:zinc ion binding"/>
    <property type="evidence" value="ECO:0007669"/>
    <property type="project" value="InterPro"/>
</dbReference>
<dbReference type="AlphaFoldDB" id="A0AAV9DH49"/>
<reference evidence="8" key="2">
    <citation type="submission" date="2023-06" db="EMBL/GenBank/DDBJ databases">
        <authorList>
            <person name="Ma L."/>
            <person name="Liu K.-W."/>
            <person name="Li Z."/>
            <person name="Hsiao Y.-Y."/>
            <person name="Qi Y."/>
            <person name="Fu T."/>
            <person name="Tang G."/>
            <person name="Zhang D."/>
            <person name="Sun W.-H."/>
            <person name="Liu D.-K."/>
            <person name="Li Y."/>
            <person name="Chen G.-Z."/>
            <person name="Liu X.-D."/>
            <person name="Liao X.-Y."/>
            <person name="Jiang Y.-T."/>
            <person name="Yu X."/>
            <person name="Hao Y."/>
            <person name="Huang J."/>
            <person name="Zhao X.-W."/>
            <person name="Ke S."/>
            <person name="Chen Y.-Y."/>
            <person name="Wu W.-L."/>
            <person name="Hsu J.-L."/>
            <person name="Lin Y.-F."/>
            <person name="Huang M.-D."/>
            <person name="Li C.-Y."/>
            <person name="Huang L."/>
            <person name="Wang Z.-W."/>
            <person name="Zhao X."/>
            <person name="Zhong W.-Y."/>
            <person name="Peng D.-H."/>
            <person name="Ahmad S."/>
            <person name="Lan S."/>
            <person name="Zhang J.-S."/>
            <person name="Tsai W.-C."/>
            <person name="Van De Peer Y."/>
            <person name="Liu Z.-J."/>
        </authorList>
    </citation>
    <scope>NUCLEOTIDE SEQUENCE</scope>
    <source>
        <strain evidence="8">CP</strain>
        <tissue evidence="8">Leaves</tissue>
    </source>
</reference>
<dbReference type="PROSITE" id="PS51375">
    <property type="entry name" value="PPR"/>
    <property type="match status" value="1"/>
</dbReference>
<comment type="caution">
    <text evidence="8">The sequence shown here is derived from an EMBL/GenBank/DDBJ whole genome shotgun (WGS) entry which is preliminary data.</text>
</comment>
<comment type="subcellular location">
    <subcellularLocation>
        <location evidence="1">Mitochondrion</location>
    </subcellularLocation>
</comment>
<dbReference type="EMBL" id="JAUJYO010000013">
    <property type="protein sequence ID" value="KAK1300314.1"/>
    <property type="molecule type" value="Genomic_DNA"/>
</dbReference>
<dbReference type="Pfam" id="PF14432">
    <property type="entry name" value="DYW_deaminase"/>
    <property type="match status" value="1"/>
</dbReference>
<accession>A0AAV9DH49</accession>
<evidence type="ECO:0000256" key="3">
    <source>
        <dbReference type="ARBA" id="ARBA00022946"/>
    </source>
</evidence>
<keyword evidence="4" id="KW-0496">Mitochondrion</keyword>
<keyword evidence="2" id="KW-0677">Repeat</keyword>
<name>A0AAV9DH49_ACOCL</name>
<evidence type="ECO:0000313" key="9">
    <source>
        <dbReference type="Proteomes" id="UP001180020"/>
    </source>
</evidence>
<dbReference type="InterPro" id="IPR032867">
    <property type="entry name" value="DYW_dom"/>
</dbReference>
<keyword evidence="3" id="KW-0809">Transit peptide</keyword>
<dbReference type="Pfam" id="PF01535">
    <property type="entry name" value="PPR"/>
    <property type="match status" value="4"/>
</dbReference>
<reference evidence="8" key="1">
    <citation type="journal article" date="2023" name="Nat. Commun.">
        <title>Diploid and tetraploid genomes of Acorus and the evolution of monocots.</title>
        <authorList>
            <person name="Ma L."/>
            <person name="Liu K.W."/>
            <person name="Li Z."/>
            <person name="Hsiao Y.Y."/>
            <person name="Qi Y."/>
            <person name="Fu T."/>
            <person name="Tang G.D."/>
            <person name="Zhang D."/>
            <person name="Sun W.H."/>
            <person name="Liu D.K."/>
            <person name="Li Y."/>
            <person name="Chen G.Z."/>
            <person name="Liu X.D."/>
            <person name="Liao X.Y."/>
            <person name="Jiang Y.T."/>
            <person name="Yu X."/>
            <person name="Hao Y."/>
            <person name="Huang J."/>
            <person name="Zhao X.W."/>
            <person name="Ke S."/>
            <person name="Chen Y.Y."/>
            <person name="Wu W.L."/>
            <person name="Hsu J.L."/>
            <person name="Lin Y.F."/>
            <person name="Huang M.D."/>
            <person name="Li C.Y."/>
            <person name="Huang L."/>
            <person name="Wang Z.W."/>
            <person name="Zhao X."/>
            <person name="Zhong W.Y."/>
            <person name="Peng D.H."/>
            <person name="Ahmad S."/>
            <person name="Lan S."/>
            <person name="Zhang J.S."/>
            <person name="Tsai W.C."/>
            <person name="Van de Peer Y."/>
            <person name="Liu Z.J."/>
        </authorList>
    </citation>
    <scope>NUCLEOTIDE SEQUENCE</scope>
    <source>
        <strain evidence="8">CP</strain>
    </source>
</reference>
<evidence type="ECO:0000256" key="2">
    <source>
        <dbReference type="ARBA" id="ARBA00022737"/>
    </source>
</evidence>
<dbReference type="PANTHER" id="PTHR47926:SF388">
    <property type="entry name" value="DYW DOMAIN-CONTAINING PROTEIN"/>
    <property type="match status" value="1"/>
</dbReference>
<keyword evidence="9" id="KW-1185">Reference proteome</keyword>
<evidence type="ECO:0000313" key="8">
    <source>
        <dbReference type="EMBL" id="KAK1300314.1"/>
    </source>
</evidence>
<sequence length="613" mass="67360">MYRRRAITFTCCSISHLFKVSPPSPSLSRPFKTLLSSRLINTAADLQPLPETYGSPSPDGFHHDRVDGGFYRGNTVNPNWQQNPSGSWRGGSPVSQSGYFGDKNGNFGGNPSGYCREESQDPSGYLGKNPYGGFGQGGVENAQQTPNGYSGNSLHYYSNVSGAGGPEYEAVAVDTPDNLDELCKEGKVKEAVELLGSLRSRGVVVDMYRFFQLLKACGDAKSLEETKAVHDSIMGSGLEIDVRVYNKILEAYLKCGSISDASELFERIPERNLTSWDTMISGLTENCLGEDAIDVFSRFKQAGLTPDGLLFITVFSACASLGAVDEGILHFESMQKDYGISPGMEHYVGVVDMLGRSGYVDEALEFIDKMPIEPSIAVWETLMNLCRMQGNTELGDRCADIILEIDALRLTDQMKAGLLPLKASDLEKERKKSADILQIRSRVHEYKAGDKSHPETDKIYDRVRSLCGLMREAGYVPETRFVLHDVDQESKEEALLYHSERLALSYGLMTTSPRTPIRIIKNLRASDEGVGSVPMPIVLIDQDSDSNATIVQLSFGDHFGALIDTMKVLKDLGLEVSKGTVSTEGSVTQTKFFITRRGTGRKVEDPEPSSIIF</sequence>
<evidence type="ECO:0000256" key="6">
    <source>
        <dbReference type="SAM" id="MobiDB-lite"/>
    </source>
</evidence>
<dbReference type="GO" id="GO:0005739">
    <property type="term" value="C:mitochondrion"/>
    <property type="evidence" value="ECO:0007669"/>
    <property type="project" value="UniProtKB-SubCell"/>
</dbReference>
<dbReference type="InterPro" id="IPR002885">
    <property type="entry name" value="PPR_rpt"/>
</dbReference>
<dbReference type="GO" id="GO:0009451">
    <property type="term" value="P:RNA modification"/>
    <property type="evidence" value="ECO:0007669"/>
    <property type="project" value="InterPro"/>
</dbReference>
<feature type="repeat" description="PPR" evidence="5">
    <location>
        <begin position="241"/>
        <end position="275"/>
    </location>
</feature>
<protein>
    <submittedName>
        <fullName evidence="8">Pentatricopeptide repeat-containing protein</fullName>
    </submittedName>
</protein>
<gene>
    <name evidence="8" type="primary">PCMP-H75</name>
    <name evidence="8" type="ORF">QJS10_CPB13g01598</name>
</gene>
<proteinExistence type="predicted"/>
<evidence type="ECO:0000256" key="1">
    <source>
        <dbReference type="ARBA" id="ARBA00004173"/>
    </source>
</evidence>
<dbReference type="InterPro" id="IPR046960">
    <property type="entry name" value="PPR_At4g14850-like_plant"/>
</dbReference>
<evidence type="ECO:0000256" key="5">
    <source>
        <dbReference type="PROSITE-ProRule" id="PRU00708"/>
    </source>
</evidence>
<dbReference type="InterPro" id="IPR011990">
    <property type="entry name" value="TPR-like_helical_dom_sf"/>
</dbReference>
<dbReference type="NCBIfam" id="TIGR00756">
    <property type="entry name" value="PPR"/>
    <property type="match status" value="2"/>
</dbReference>
<feature type="region of interest" description="Disordered" evidence="6">
    <location>
        <begin position="116"/>
        <end position="147"/>
    </location>
</feature>